<dbReference type="Gene3D" id="3.40.50.2300">
    <property type="match status" value="2"/>
</dbReference>
<evidence type="ECO:0000259" key="5">
    <source>
        <dbReference type="PROSITE" id="PS50932"/>
    </source>
</evidence>
<feature type="domain" description="HTH cro/C1-type" evidence="6">
    <location>
        <begin position="3"/>
        <end position="46"/>
    </location>
</feature>
<proteinExistence type="predicted"/>
<dbReference type="PROSITE" id="PS50943">
    <property type="entry name" value="HTH_CROC1"/>
    <property type="match status" value="1"/>
</dbReference>
<dbReference type="Pfam" id="PF13377">
    <property type="entry name" value="Peripla_BP_3"/>
    <property type="match status" value="1"/>
</dbReference>
<dbReference type="Gene3D" id="1.10.260.40">
    <property type="entry name" value="lambda repressor-like DNA-binding domains"/>
    <property type="match status" value="1"/>
</dbReference>
<dbReference type="InterPro" id="IPR000843">
    <property type="entry name" value="HTH_LacI"/>
</dbReference>
<dbReference type="CDD" id="cd06291">
    <property type="entry name" value="PBP1_Qymf-like"/>
    <property type="match status" value="1"/>
</dbReference>
<dbReference type="SUPFAM" id="SSF53822">
    <property type="entry name" value="Periplasmic binding protein-like I"/>
    <property type="match status" value="1"/>
</dbReference>
<protein>
    <submittedName>
        <fullName evidence="7">Periplasmic-binding protein-like domain protein</fullName>
    </submittedName>
    <submittedName>
        <fullName evidence="8">Small molecule-binding regulator domain protein</fullName>
    </submittedName>
</protein>
<reference evidence="9 10" key="1">
    <citation type="submission" date="2013-08" db="EMBL/GenBank/DDBJ databases">
        <authorList>
            <person name="Durkin A.S."/>
            <person name="Haft D.R."/>
            <person name="McCorrison J."/>
            <person name="Torralba M."/>
            <person name="Gillis M."/>
            <person name="Haft D.H."/>
            <person name="Methe B."/>
            <person name="Sutton G."/>
            <person name="Nelson K.E."/>
        </authorList>
    </citation>
    <scope>NUCLEOTIDE SEQUENCE [LARGE SCALE GENOMIC DNA]</scope>
    <source>
        <strain evidence="8 10">ATCC 35536</strain>
        <strain evidence="7 9">VPI DR56BR1116</strain>
    </source>
</reference>
<evidence type="ECO:0000313" key="7">
    <source>
        <dbReference type="EMBL" id="ERF61949.1"/>
    </source>
</evidence>
<dbReference type="eggNOG" id="COG1609">
    <property type="taxonomic scope" value="Bacteria"/>
</dbReference>
<keyword evidence="1" id="KW-0678">Repressor</keyword>
<gene>
    <name evidence="8" type="ORF">HMPREF0860_1128</name>
    <name evidence="7" type="ORF">HMPREF1325_1768</name>
</gene>
<dbReference type="OrthoDB" id="305766at2"/>
<evidence type="ECO:0000313" key="10">
    <source>
        <dbReference type="Proteomes" id="UP000016646"/>
    </source>
</evidence>
<dbReference type="GO" id="GO:0003700">
    <property type="term" value="F:DNA-binding transcription factor activity"/>
    <property type="evidence" value="ECO:0007669"/>
    <property type="project" value="TreeGrafter"/>
</dbReference>
<dbReference type="InterPro" id="IPR001387">
    <property type="entry name" value="Cro/C1-type_HTH"/>
</dbReference>
<evidence type="ECO:0000256" key="2">
    <source>
        <dbReference type="ARBA" id="ARBA00023015"/>
    </source>
</evidence>
<dbReference type="SUPFAM" id="SSF47413">
    <property type="entry name" value="lambda repressor-like DNA-binding domains"/>
    <property type="match status" value="1"/>
</dbReference>
<dbReference type="PANTHER" id="PTHR30146">
    <property type="entry name" value="LACI-RELATED TRANSCRIPTIONAL REPRESSOR"/>
    <property type="match status" value="1"/>
</dbReference>
<dbReference type="CDD" id="cd01392">
    <property type="entry name" value="HTH_LacI"/>
    <property type="match status" value="1"/>
</dbReference>
<dbReference type="GO" id="GO:0000976">
    <property type="term" value="F:transcription cis-regulatory region binding"/>
    <property type="evidence" value="ECO:0007669"/>
    <property type="project" value="TreeGrafter"/>
</dbReference>
<dbReference type="SMART" id="SM00354">
    <property type="entry name" value="HTH_LACI"/>
    <property type="match status" value="1"/>
</dbReference>
<evidence type="ECO:0000259" key="6">
    <source>
        <dbReference type="PROSITE" id="PS50943"/>
    </source>
</evidence>
<evidence type="ECO:0000313" key="8">
    <source>
        <dbReference type="EMBL" id="ERK00379.1"/>
    </source>
</evidence>
<evidence type="ECO:0000256" key="3">
    <source>
        <dbReference type="ARBA" id="ARBA00023125"/>
    </source>
</evidence>
<evidence type="ECO:0000313" key="9">
    <source>
        <dbReference type="Proteomes" id="UP000016412"/>
    </source>
</evidence>
<dbReference type="Proteomes" id="UP000016646">
    <property type="component" value="Unassembled WGS sequence"/>
</dbReference>
<dbReference type="AlphaFoldDB" id="U2MMA7"/>
<dbReference type="InterPro" id="IPR028082">
    <property type="entry name" value="Peripla_BP_I"/>
</dbReference>
<dbReference type="InterPro" id="IPR010982">
    <property type="entry name" value="Lambda_DNA-bd_dom_sf"/>
</dbReference>
<keyword evidence="4" id="KW-0804">Transcription</keyword>
<comment type="caution">
    <text evidence="7">The sequence shown here is derived from an EMBL/GenBank/DDBJ whole genome shotgun (WGS) entry which is preliminary data.</text>
</comment>
<dbReference type="Proteomes" id="UP000016412">
    <property type="component" value="Unassembled WGS sequence"/>
</dbReference>
<evidence type="ECO:0000256" key="1">
    <source>
        <dbReference type="ARBA" id="ARBA00022491"/>
    </source>
</evidence>
<dbReference type="PATRIC" id="fig|1125725.3.peg.23"/>
<keyword evidence="3" id="KW-0238">DNA-binding</keyword>
<dbReference type="PROSITE" id="PS50932">
    <property type="entry name" value="HTH_LACI_2"/>
    <property type="match status" value="1"/>
</dbReference>
<dbReference type="InterPro" id="IPR046335">
    <property type="entry name" value="LacI/GalR-like_sensor"/>
</dbReference>
<sequence length="325" mass="36088">MATIKDVAEKAGITVTTVSRVLNNRGYISTRTREKVYNVMRELDYRPNEIARALAQKQTKFIGAIVPSLLHPFFSACINYLEKYAFRNGFKLLVCNSQQNSKKESDYIDMLKSNKVSGIILCTRSGKIASRLDQFPVVTIERSISDSIPAVLCDNYRGGVYAAELLLAQGCKRPAIFSGIPRIKLPADDRAKAFEDTCRKAGVAPVVIATSEEQFKDFDYRKAIDDMFNGNRRFDGIFATSDIIAAQLLQACAARNISVPEKLKIIGFDDTDIASLTSPPLTTIHQPVEDMCRCALEIIIKKMKGETIPAQTIFPVTLIPRGSTF</sequence>
<organism evidence="7 9">
    <name type="scientific">Treponema socranskii subsp. socranskii VPI DR56BR1116 = ATCC 35536</name>
    <dbReference type="NCBI Taxonomy" id="1125725"/>
    <lineage>
        <taxon>Bacteria</taxon>
        <taxon>Pseudomonadati</taxon>
        <taxon>Spirochaetota</taxon>
        <taxon>Spirochaetia</taxon>
        <taxon>Spirochaetales</taxon>
        <taxon>Treponemataceae</taxon>
        <taxon>Treponema</taxon>
    </lineage>
</organism>
<keyword evidence="2" id="KW-0805">Transcription regulation</keyword>
<dbReference type="STRING" id="1125725.HMPREF1325_1768"/>
<dbReference type="Pfam" id="PF00356">
    <property type="entry name" value="LacI"/>
    <property type="match status" value="1"/>
</dbReference>
<dbReference type="PRINTS" id="PR00036">
    <property type="entry name" value="HTHLACI"/>
</dbReference>
<feature type="domain" description="HTH lacI-type" evidence="5">
    <location>
        <begin position="2"/>
        <end position="56"/>
    </location>
</feature>
<accession>U2MMA7</accession>
<keyword evidence="10" id="KW-1185">Reference proteome</keyword>
<dbReference type="RefSeq" id="WP_021329213.1">
    <property type="nucleotide sequence ID" value="NZ_AUZJ01000002.1"/>
</dbReference>
<name>U2MMA7_TRESO</name>
<dbReference type="PANTHER" id="PTHR30146:SF95">
    <property type="entry name" value="RIBOSE OPERON REPRESSOR"/>
    <property type="match status" value="1"/>
</dbReference>
<evidence type="ECO:0000256" key="4">
    <source>
        <dbReference type="ARBA" id="ARBA00023163"/>
    </source>
</evidence>
<dbReference type="EMBL" id="AVQI01000067">
    <property type="protein sequence ID" value="ERK00379.1"/>
    <property type="molecule type" value="Genomic_DNA"/>
</dbReference>
<dbReference type="EMBL" id="AUZJ01000002">
    <property type="protein sequence ID" value="ERF61949.1"/>
    <property type="molecule type" value="Genomic_DNA"/>
</dbReference>